<organism evidence="8 9">
    <name type="scientific">secondary endosymbiont of Ctenarytaina eucalypti</name>
    <dbReference type="NCBI Taxonomy" id="1199245"/>
    <lineage>
        <taxon>Bacteria</taxon>
        <taxon>Pseudomonadati</taxon>
        <taxon>Pseudomonadota</taxon>
        <taxon>Gammaproteobacteria</taxon>
        <taxon>Enterobacterales</taxon>
        <taxon>Enterobacteriaceae</taxon>
        <taxon>aphid secondary symbionts</taxon>
    </lineage>
</organism>
<comment type="subunit">
    <text evidence="5">NDH-1 is composed of 13 different subunits. Subunits NuoA, H, J, K, L, M, N constitute the membrane sector of the complex.</text>
</comment>
<evidence type="ECO:0000256" key="1">
    <source>
        <dbReference type="ARBA" id="ARBA00004127"/>
    </source>
</evidence>
<dbReference type="RefSeq" id="WP_014888269.1">
    <property type="nucleotide sequence ID" value="NC_018419.1"/>
</dbReference>
<dbReference type="GO" id="GO:0048038">
    <property type="term" value="F:quinone binding"/>
    <property type="evidence" value="ECO:0007669"/>
    <property type="project" value="UniProtKB-KW"/>
</dbReference>
<dbReference type="GO" id="GO:0050136">
    <property type="term" value="F:NADH dehydrogenase (quinone) (non-electrogenic) activity"/>
    <property type="evidence" value="ECO:0007669"/>
    <property type="project" value="UniProtKB-UniRule"/>
</dbReference>
<evidence type="ECO:0000313" key="9">
    <source>
        <dbReference type="Proteomes" id="UP000003936"/>
    </source>
</evidence>
<keyword evidence="5" id="KW-1278">Translocase</keyword>
<keyword evidence="5" id="KW-1003">Cell membrane</keyword>
<feature type="transmembrane region" description="Helical" evidence="5">
    <location>
        <begin position="297"/>
        <end position="316"/>
    </location>
</feature>
<keyword evidence="2 5" id="KW-0812">Transmembrane</keyword>
<dbReference type="EC" id="7.1.1.-" evidence="5"/>
<feature type="transmembrane region" description="Helical" evidence="5">
    <location>
        <begin position="328"/>
        <end position="352"/>
    </location>
</feature>
<evidence type="ECO:0000256" key="4">
    <source>
        <dbReference type="ARBA" id="ARBA00023136"/>
    </source>
</evidence>
<name>J3VSQ1_9ENTR</name>
<feature type="transmembrane region" description="Helical" evidence="5">
    <location>
        <begin position="449"/>
        <end position="471"/>
    </location>
</feature>
<keyword evidence="3 5" id="KW-1133">Transmembrane helix</keyword>
<feature type="transmembrane region" description="Helical" evidence="5">
    <location>
        <begin position="105"/>
        <end position="121"/>
    </location>
</feature>
<dbReference type="GO" id="GO:0008137">
    <property type="term" value="F:NADH dehydrogenase (ubiquinone) activity"/>
    <property type="evidence" value="ECO:0007669"/>
    <property type="project" value="InterPro"/>
</dbReference>
<reference evidence="8 9" key="1">
    <citation type="journal article" date="2012" name="Mol. Biol. Evol.">
        <title>Genome reduction and co-evolution between the primary and secondary bacterial symbionts of psyllids.</title>
        <authorList>
            <person name="Sloan D.B."/>
            <person name="Moran N.A."/>
        </authorList>
    </citation>
    <scope>NUCLEOTIDE SEQUENCE [LARGE SCALE GENOMIC DNA]</scope>
    <source>
        <strain evidence="8">Ceuc_S</strain>
    </source>
</reference>
<gene>
    <name evidence="5" type="primary">nuoN</name>
    <name evidence="8" type="ORF">A359_05800</name>
</gene>
<proteinExistence type="inferred from homology"/>
<dbReference type="GO" id="GO:0012505">
    <property type="term" value="C:endomembrane system"/>
    <property type="evidence" value="ECO:0007669"/>
    <property type="project" value="UniProtKB-SubCell"/>
</dbReference>
<dbReference type="InterPro" id="IPR010096">
    <property type="entry name" value="NADH-Q_OxRdtase_suN/2"/>
</dbReference>
<comment type="similarity">
    <text evidence="5">Belongs to the complex I subunit 2 family.</text>
</comment>
<accession>J3VSQ1</accession>
<keyword evidence="5" id="KW-0830">Ubiquinone</keyword>
<keyword evidence="5" id="KW-0520">NAD</keyword>
<keyword evidence="5" id="KW-0874">Quinone</keyword>
<dbReference type="NCBIfam" id="TIGR01770">
    <property type="entry name" value="NDH_I_N"/>
    <property type="match status" value="1"/>
</dbReference>
<comment type="catalytic activity">
    <reaction evidence="5">
        <text>a quinone + NADH + 5 H(+)(in) = a quinol + NAD(+) + 4 H(+)(out)</text>
        <dbReference type="Rhea" id="RHEA:57888"/>
        <dbReference type="ChEBI" id="CHEBI:15378"/>
        <dbReference type="ChEBI" id="CHEBI:24646"/>
        <dbReference type="ChEBI" id="CHEBI:57540"/>
        <dbReference type="ChEBI" id="CHEBI:57945"/>
        <dbReference type="ChEBI" id="CHEBI:132124"/>
    </reaction>
</comment>
<keyword evidence="4 5" id="KW-0472">Membrane</keyword>
<comment type="function">
    <text evidence="5">NDH-1 shuttles electrons from NADH, via FMN and iron-sulfur (Fe-S) centers, to quinones in the respiratory chain. The immediate electron acceptor for the enzyme in this species is believed to be ubiquinone. Couples the redox reaction to proton translocation (for every two electrons transferred, four hydrogen ions are translocated across the cytoplasmic membrane), and thus conserves the redox energy in a proton gradient.</text>
</comment>
<evidence type="ECO:0000256" key="3">
    <source>
        <dbReference type="ARBA" id="ARBA00022989"/>
    </source>
</evidence>
<dbReference type="HAMAP" id="MF_00445">
    <property type="entry name" value="NDH1_NuoN_1"/>
    <property type="match status" value="1"/>
</dbReference>
<feature type="transmembrane region" description="Helical" evidence="5">
    <location>
        <begin position="128"/>
        <end position="147"/>
    </location>
</feature>
<dbReference type="PANTHER" id="PTHR22773">
    <property type="entry name" value="NADH DEHYDROGENASE"/>
    <property type="match status" value="1"/>
</dbReference>
<dbReference type="NCBIfam" id="NF004439">
    <property type="entry name" value="PRK05777.1-1"/>
    <property type="match status" value="1"/>
</dbReference>
<keyword evidence="5" id="KW-0813">Transport</keyword>
<feature type="transmembrane region" description="Helical" evidence="5">
    <location>
        <begin position="202"/>
        <end position="226"/>
    </location>
</feature>
<feature type="transmembrane region" description="Helical" evidence="5">
    <location>
        <begin position="271"/>
        <end position="291"/>
    </location>
</feature>
<dbReference type="Proteomes" id="UP000003936">
    <property type="component" value="Chromosome"/>
</dbReference>
<feature type="transmembrane region" description="Helical" evidence="5">
    <location>
        <begin position="75"/>
        <end position="93"/>
    </location>
</feature>
<evidence type="ECO:0000256" key="5">
    <source>
        <dbReference type="HAMAP-Rule" id="MF_00445"/>
    </source>
</evidence>
<evidence type="ECO:0000313" key="8">
    <source>
        <dbReference type="EMBL" id="AFP84971.1"/>
    </source>
</evidence>
<protein>
    <recommendedName>
        <fullName evidence="5">NADH-quinone oxidoreductase subunit N</fullName>
        <ecNumber evidence="5">7.1.1.-</ecNumber>
    </recommendedName>
    <alternativeName>
        <fullName evidence="5">NADH dehydrogenase I subunit N</fullName>
    </alternativeName>
    <alternativeName>
        <fullName evidence="5">NDH-1 subunit N</fullName>
    </alternativeName>
</protein>
<dbReference type="InterPro" id="IPR001750">
    <property type="entry name" value="ND/Mrp_TM"/>
</dbReference>
<feature type="transmembrane region" description="Helical" evidence="5">
    <location>
        <begin position="7"/>
        <end position="29"/>
    </location>
</feature>
<dbReference type="KEGG" id="sect:A359_05800"/>
<feature type="domain" description="NADH:quinone oxidoreductase/Mrp antiporter transmembrane" evidence="7">
    <location>
        <begin position="122"/>
        <end position="421"/>
    </location>
</feature>
<dbReference type="GO" id="GO:0005886">
    <property type="term" value="C:plasma membrane"/>
    <property type="evidence" value="ECO:0007669"/>
    <property type="project" value="UniProtKB-SubCell"/>
</dbReference>
<dbReference type="HOGENOM" id="CLU_007100_1_5_6"/>
<dbReference type="AlphaFoldDB" id="J3VSQ1"/>
<comment type="subcellular location">
    <subcellularLocation>
        <location evidence="5">Cell membrane</location>
        <topology evidence="5">Multi-pass membrane protein</topology>
    </subcellularLocation>
    <subcellularLocation>
        <location evidence="1">Endomembrane system</location>
        <topology evidence="1">Multi-pass membrane protein</topology>
    </subcellularLocation>
    <subcellularLocation>
        <location evidence="6">Membrane</location>
        <topology evidence="6">Multi-pass membrane protein</topology>
    </subcellularLocation>
</comment>
<evidence type="ECO:0000256" key="6">
    <source>
        <dbReference type="RuleBase" id="RU000320"/>
    </source>
</evidence>
<evidence type="ECO:0000259" key="7">
    <source>
        <dbReference type="Pfam" id="PF00361"/>
    </source>
</evidence>
<dbReference type="PATRIC" id="fig|1199245.3.peg.699"/>
<dbReference type="GO" id="GO:0042773">
    <property type="term" value="P:ATP synthesis coupled electron transport"/>
    <property type="evidence" value="ECO:0007669"/>
    <property type="project" value="InterPro"/>
</dbReference>
<evidence type="ECO:0000256" key="2">
    <source>
        <dbReference type="ARBA" id="ARBA00022692"/>
    </source>
</evidence>
<feature type="transmembrane region" description="Helical" evidence="5">
    <location>
        <begin position="372"/>
        <end position="395"/>
    </location>
</feature>
<dbReference type="OrthoDB" id="9768329at2"/>
<feature type="transmembrane region" description="Helical" evidence="5">
    <location>
        <begin position="238"/>
        <end position="259"/>
    </location>
</feature>
<dbReference type="STRING" id="1199245.A359_05800"/>
<dbReference type="EMBL" id="CP003546">
    <property type="protein sequence ID" value="AFP84971.1"/>
    <property type="molecule type" value="Genomic_DNA"/>
</dbReference>
<keyword evidence="9" id="KW-1185">Reference proteome</keyword>
<sequence length="486" mass="52346">MTITSQELIALLPLSLIGLAVVLLMLSIAWRRKHFFNAMITIIGLTLSLLSLCFLAKFDSIDVTPLIRIDGFAKFYTSLVLIASLATSALSYAWLEGYPGNRDEFYLLLLLAAMGGILLACSNHLISLFLGVELISLPLFGMVGYSFQNNCSLEAGIKYTLLSAAASSFLIFGIALIYAGTGELSFTGVGQALQDAMLMHPAMIIGFGMMIVGLGFKLSLVPFHLWTPDVYQGAPASVSGFLATASKIAIFAAVVRFFFCTPVTASEPLRLVLTIIAFASMLFGNMMALNQNNIKRILGYSSIAHLGYLLVGLIAVKAHSTLALEAIGVYLTGYLFASLGAFGVVSLLSSPYAGEDVDSLYAYRGLFWHRPVLSSVLTVMLLSLAGIPMTLGFIGKFYVIALCVHSHLAWLTSAVVAGSAIGLCYYLPIMISLYLSPKEQCCHAVPGNWARSIGGMMLLIFSFLVLVLGWYPKPLIMLVQLGKAVL</sequence>
<feature type="transmembrane region" description="Helical" evidence="5">
    <location>
        <begin position="159"/>
        <end position="181"/>
    </location>
</feature>
<dbReference type="Pfam" id="PF00361">
    <property type="entry name" value="Proton_antipo_M"/>
    <property type="match status" value="1"/>
</dbReference>
<feature type="transmembrane region" description="Helical" evidence="5">
    <location>
        <begin position="35"/>
        <end position="55"/>
    </location>
</feature>
<feature type="transmembrane region" description="Helical" evidence="5">
    <location>
        <begin position="407"/>
        <end position="429"/>
    </location>
</feature>